<dbReference type="AlphaFoldDB" id="A0A1Q3FI80"/>
<dbReference type="InterPro" id="IPR050509">
    <property type="entry name" value="CoA-transferase_III"/>
</dbReference>
<comment type="similarity">
    <text evidence="1">Belongs to the CoA-transferase III family.</text>
</comment>
<dbReference type="PANTHER" id="PTHR48228">
    <property type="entry name" value="SUCCINYL-COA--D-CITRAMALATE COA-TRANSFERASE"/>
    <property type="match status" value="1"/>
</dbReference>
<dbReference type="InterPro" id="IPR003673">
    <property type="entry name" value="CoA-Trfase_fam_III"/>
</dbReference>
<evidence type="ECO:0000256" key="1">
    <source>
        <dbReference type="ARBA" id="ARBA00008383"/>
    </source>
</evidence>
<sequence length="380" mass="41806">MALKGLKVLEFAGLAPGPFCGMLLADFGACVTRIDKTPYNSIDVLQGGKRTLALDLKKPKAIEIVRSLCRKSDVLIEPFRPGVMEKLGLGPGDLMRENPRLIYARLTGFGQSGSHAARAGHDINYVALSGILSLLGRKDERPTAPINLAADFAGGGLLCAFGILAAVLERHNSGKGQIVDHAMVEGAAYVGSWLIRSQKLPIWGRARGENMLDTGVHFYDTFQTKDGKFMSVGAIEPQFYKELLEGLDLQMELPQFEDVEKSKHLFEAIFLTKTRDEWTQIFHDRDACVFPVLEMDEAYEYPHNREREVFLDKAKTKDELVPTPAPKLSRTPAQSGALAPEKDELQMVEEILSKVGVGSKDVAQLCEEGVLLLANAKPKL</sequence>
<dbReference type="InterPro" id="IPR044855">
    <property type="entry name" value="CoA-Trfase_III_dom3_sf"/>
</dbReference>
<reference evidence="2" key="1">
    <citation type="submission" date="2017-01" db="EMBL/GenBank/DDBJ databases">
        <title>A deep insight into the sialotranscriptome of adult male and female Cluex tarsalis mosquitoes.</title>
        <authorList>
            <person name="Ribeiro J.M."/>
            <person name="Moreira F."/>
            <person name="Bernard K.A."/>
            <person name="Calvo E."/>
        </authorList>
    </citation>
    <scope>NUCLEOTIDE SEQUENCE</scope>
    <source>
        <strain evidence="2">Kern County</strain>
        <tissue evidence="2">Salivary glands</tissue>
    </source>
</reference>
<dbReference type="InterPro" id="IPR023606">
    <property type="entry name" value="CoA-Trfase_III_dom_1_sf"/>
</dbReference>
<dbReference type="GO" id="GO:0008111">
    <property type="term" value="F:alpha-methylacyl-CoA racemase activity"/>
    <property type="evidence" value="ECO:0007669"/>
    <property type="project" value="TreeGrafter"/>
</dbReference>
<dbReference type="GO" id="GO:0005739">
    <property type="term" value="C:mitochondrion"/>
    <property type="evidence" value="ECO:0007669"/>
    <property type="project" value="TreeGrafter"/>
</dbReference>
<protein>
    <submittedName>
        <fullName evidence="2">Putative l-carnitine dehydratase/alpha-methylacyl-coa racemase</fullName>
    </submittedName>
</protein>
<dbReference type="EMBL" id="GFDL01007791">
    <property type="protein sequence ID" value="JAV27254.1"/>
    <property type="molecule type" value="Transcribed_RNA"/>
</dbReference>
<evidence type="ECO:0000313" key="2">
    <source>
        <dbReference type="EMBL" id="JAV27254.1"/>
    </source>
</evidence>
<name>A0A1Q3FI80_CULTA</name>
<dbReference type="Gene3D" id="3.30.1540.10">
    <property type="entry name" value="formyl-coa transferase, domain 3"/>
    <property type="match status" value="1"/>
</dbReference>
<dbReference type="Pfam" id="PF02515">
    <property type="entry name" value="CoA_transf_3"/>
    <property type="match status" value="1"/>
</dbReference>
<dbReference type="PANTHER" id="PTHR48228:SF5">
    <property type="entry name" value="ALPHA-METHYLACYL-COA RACEMASE"/>
    <property type="match status" value="1"/>
</dbReference>
<proteinExistence type="inferred from homology"/>
<dbReference type="Gene3D" id="3.40.50.10540">
    <property type="entry name" value="Crotonobetainyl-coa:carnitine coa-transferase, domain 1"/>
    <property type="match status" value="1"/>
</dbReference>
<dbReference type="GO" id="GO:0008206">
    <property type="term" value="P:bile acid metabolic process"/>
    <property type="evidence" value="ECO:0007669"/>
    <property type="project" value="TreeGrafter"/>
</dbReference>
<organism evidence="2">
    <name type="scientific">Culex tarsalis</name>
    <name type="common">Encephalitis mosquito</name>
    <dbReference type="NCBI Taxonomy" id="7177"/>
    <lineage>
        <taxon>Eukaryota</taxon>
        <taxon>Metazoa</taxon>
        <taxon>Ecdysozoa</taxon>
        <taxon>Arthropoda</taxon>
        <taxon>Hexapoda</taxon>
        <taxon>Insecta</taxon>
        <taxon>Pterygota</taxon>
        <taxon>Neoptera</taxon>
        <taxon>Endopterygota</taxon>
        <taxon>Diptera</taxon>
        <taxon>Nematocera</taxon>
        <taxon>Culicoidea</taxon>
        <taxon>Culicidae</taxon>
        <taxon>Culicinae</taxon>
        <taxon>Culicini</taxon>
        <taxon>Culex</taxon>
        <taxon>Culex</taxon>
    </lineage>
</organism>
<dbReference type="SUPFAM" id="SSF89796">
    <property type="entry name" value="CoA-transferase family III (CaiB/BaiF)"/>
    <property type="match status" value="1"/>
</dbReference>
<accession>A0A1Q3FI80</accession>